<keyword evidence="1" id="KW-0479">Metal-binding</keyword>
<keyword evidence="1" id="KW-0863">Zinc-finger</keyword>
<dbReference type="InterPro" id="IPR025836">
    <property type="entry name" value="Zn_knuckle_CX2CX4HX4C"/>
</dbReference>
<name>A0A834TS92_9FABA</name>
<evidence type="ECO:0000259" key="3">
    <source>
        <dbReference type="PROSITE" id="PS50158"/>
    </source>
</evidence>
<dbReference type="PANTHER" id="PTHR31286:SF167">
    <property type="entry name" value="OS09G0268800 PROTEIN"/>
    <property type="match status" value="1"/>
</dbReference>
<dbReference type="Proteomes" id="UP000634136">
    <property type="component" value="Unassembled WGS sequence"/>
</dbReference>
<dbReference type="InterPro" id="IPR004332">
    <property type="entry name" value="Transposase_MuDR"/>
</dbReference>
<gene>
    <name evidence="4" type="ORF">G2W53_018236</name>
</gene>
<reference evidence="4" key="1">
    <citation type="submission" date="2020-09" db="EMBL/GenBank/DDBJ databases">
        <title>Genome-Enabled Discovery of Anthraquinone Biosynthesis in Senna tora.</title>
        <authorList>
            <person name="Kang S.-H."/>
            <person name="Pandey R.P."/>
            <person name="Lee C.-M."/>
            <person name="Sim J.-S."/>
            <person name="Jeong J.-T."/>
            <person name="Choi B.-S."/>
            <person name="Jung M."/>
            <person name="Ginzburg D."/>
            <person name="Zhao K."/>
            <person name="Won S.Y."/>
            <person name="Oh T.-J."/>
            <person name="Yu Y."/>
            <person name="Kim N.-H."/>
            <person name="Lee O.R."/>
            <person name="Lee T.-H."/>
            <person name="Bashyal P."/>
            <person name="Kim T.-S."/>
            <person name="Lee W.-H."/>
            <person name="Kawkins C."/>
            <person name="Kim C.-K."/>
            <person name="Kim J.S."/>
            <person name="Ahn B.O."/>
            <person name="Rhee S.Y."/>
            <person name="Sohng J.K."/>
        </authorList>
    </citation>
    <scope>NUCLEOTIDE SEQUENCE</scope>
    <source>
        <tissue evidence="4">Leaf</tissue>
    </source>
</reference>
<dbReference type="GO" id="GO:0008270">
    <property type="term" value="F:zinc ion binding"/>
    <property type="evidence" value="ECO:0007669"/>
    <property type="project" value="UniProtKB-KW"/>
</dbReference>
<feature type="compositionally biased region" description="Acidic residues" evidence="2">
    <location>
        <begin position="467"/>
        <end position="493"/>
    </location>
</feature>
<feature type="region of interest" description="Disordered" evidence="2">
    <location>
        <begin position="422"/>
        <end position="520"/>
    </location>
</feature>
<dbReference type="Pfam" id="PF14392">
    <property type="entry name" value="zf-CCHC_4"/>
    <property type="match status" value="1"/>
</dbReference>
<evidence type="ECO:0000313" key="5">
    <source>
        <dbReference type="Proteomes" id="UP000634136"/>
    </source>
</evidence>
<sequence length="610" mass="68774">MIMNGPWAVQNSLLVIDKWQPEMTTDNLHINTVAVWLRFSGVPLELISNYVAFRLGEIAGEVVELDPDNDSRKNMEFLRVKVLLNLTKPLLMGTFFPLSSRTKVWLSCMPERTYRLCEQCGRIGHLDKDCNWGLIRTYSELHFQQTQLSKKNATYFWVDPQFIHFECPKRKNPTRYFRPSTKIQVHYDQFGPQYDISDEYPSQILRRFGHQVAETPARMPAKVFRPPPGRNTFAGIDARACLGTGTNHGATADSIPVFFTFRIWRGFLYKNGSCLSGNDGLSFQADRVEGVMLTDDMTLAQLKESIRGRLRMGRGEEICNVTYRMPMTLCPLRFGVLNLCDDYSVAMMFENFRDNATNLNGVELLVQTVSSSIVEFDLNVSPVIDEGGSATVVACTQALANFTIGATNIDSAIIEFPSSNVCRRGSSSRRNPAVGESSRQRTAYVNEDEAEMRDPDFVSSDIPDTSSEGDLEASGDDTSDDIGIDEGSDDDGTDGGGGHDYDDDDHVGEVGGGDGLPDERLAPFYDQIDMEAQAGPEFPEDVPPTMDNPLFLGAMFDNKDALRQAVKMYSIRQHRDYTVFKSKATFVDYRCKWYNNPCPWRMRAHERDYY</sequence>
<protein>
    <recommendedName>
        <fullName evidence="3">CCHC-type domain-containing protein</fullName>
    </recommendedName>
</protein>
<dbReference type="GO" id="GO:0003676">
    <property type="term" value="F:nucleic acid binding"/>
    <property type="evidence" value="ECO:0007669"/>
    <property type="project" value="InterPro"/>
</dbReference>
<feature type="domain" description="CCHC-type" evidence="3">
    <location>
        <begin position="117"/>
        <end position="130"/>
    </location>
</feature>
<evidence type="ECO:0000256" key="1">
    <source>
        <dbReference type="PROSITE-ProRule" id="PRU00047"/>
    </source>
</evidence>
<evidence type="ECO:0000256" key="2">
    <source>
        <dbReference type="SAM" id="MobiDB-lite"/>
    </source>
</evidence>
<dbReference type="EMBL" id="JAAIUW010000006">
    <property type="protein sequence ID" value="KAF7827072.1"/>
    <property type="molecule type" value="Genomic_DNA"/>
</dbReference>
<dbReference type="InterPro" id="IPR001878">
    <property type="entry name" value="Znf_CCHC"/>
</dbReference>
<dbReference type="Pfam" id="PF03108">
    <property type="entry name" value="DBD_Tnp_Mut"/>
    <property type="match status" value="1"/>
</dbReference>
<proteinExistence type="predicted"/>
<evidence type="ECO:0000313" key="4">
    <source>
        <dbReference type="EMBL" id="KAF7827072.1"/>
    </source>
</evidence>
<keyword evidence="5" id="KW-1185">Reference proteome</keyword>
<dbReference type="PANTHER" id="PTHR31286">
    <property type="entry name" value="GLYCINE-RICH CELL WALL STRUCTURAL PROTEIN 1.8-LIKE"/>
    <property type="match status" value="1"/>
</dbReference>
<dbReference type="AlphaFoldDB" id="A0A834TS92"/>
<organism evidence="4 5">
    <name type="scientific">Senna tora</name>
    <dbReference type="NCBI Taxonomy" id="362788"/>
    <lineage>
        <taxon>Eukaryota</taxon>
        <taxon>Viridiplantae</taxon>
        <taxon>Streptophyta</taxon>
        <taxon>Embryophyta</taxon>
        <taxon>Tracheophyta</taxon>
        <taxon>Spermatophyta</taxon>
        <taxon>Magnoliopsida</taxon>
        <taxon>eudicotyledons</taxon>
        <taxon>Gunneridae</taxon>
        <taxon>Pentapetalae</taxon>
        <taxon>rosids</taxon>
        <taxon>fabids</taxon>
        <taxon>Fabales</taxon>
        <taxon>Fabaceae</taxon>
        <taxon>Caesalpinioideae</taxon>
        <taxon>Cassia clade</taxon>
        <taxon>Senna</taxon>
    </lineage>
</organism>
<dbReference type="PROSITE" id="PS50158">
    <property type="entry name" value="ZF_CCHC"/>
    <property type="match status" value="1"/>
</dbReference>
<keyword evidence="1" id="KW-0862">Zinc</keyword>
<accession>A0A834TS92</accession>
<comment type="caution">
    <text evidence="4">The sequence shown here is derived from an EMBL/GenBank/DDBJ whole genome shotgun (WGS) entry which is preliminary data.</text>
</comment>
<dbReference type="InterPro" id="IPR040256">
    <property type="entry name" value="At4g02000-like"/>
</dbReference>
<dbReference type="OrthoDB" id="1418158at2759"/>